<reference evidence="1 2" key="1">
    <citation type="journal article" date="2018" name="PLoS Genet.">
        <title>Population sequencing reveals clonal diversity and ancestral inbreeding in the grapevine cultivar Chardonnay.</title>
        <authorList>
            <person name="Roach M.J."/>
            <person name="Johnson D.L."/>
            <person name="Bohlmann J."/>
            <person name="van Vuuren H.J."/>
            <person name="Jones S.J."/>
            <person name="Pretorius I.S."/>
            <person name="Schmidt S.A."/>
            <person name="Borneman A.R."/>
        </authorList>
    </citation>
    <scope>NUCLEOTIDE SEQUENCE [LARGE SCALE GENOMIC DNA]</scope>
    <source>
        <strain evidence="2">cv. Chardonnay</strain>
        <tissue evidence="1">Leaf</tissue>
    </source>
</reference>
<dbReference type="InterPro" id="IPR052343">
    <property type="entry name" value="Retrotransposon-Effector_Assoc"/>
</dbReference>
<dbReference type="PANTHER" id="PTHR46890">
    <property type="entry name" value="NON-LTR RETROLELEMENT REVERSE TRANSCRIPTASE-LIKE PROTEIN-RELATED"/>
    <property type="match status" value="1"/>
</dbReference>
<name>A0A438JEZ3_VITVI</name>
<gene>
    <name evidence="1" type="ORF">CK203_025092</name>
</gene>
<dbReference type="AlphaFoldDB" id="A0A438JEZ3"/>
<dbReference type="PANTHER" id="PTHR46890:SF1">
    <property type="entry name" value="REVERSE TRANSCRIPTASE DOMAIN-CONTAINING PROTEIN"/>
    <property type="match status" value="1"/>
</dbReference>
<protein>
    <recommendedName>
        <fullName evidence="3">Reverse transcriptase domain-containing protein</fullName>
    </recommendedName>
</protein>
<dbReference type="EMBL" id="QGNW01000045">
    <property type="protein sequence ID" value="RVX07523.1"/>
    <property type="molecule type" value="Genomic_DNA"/>
</dbReference>
<evidence type="ECO:0000313" key="2">
    <source>
        <dbReference type="Proteomes" id="UP000288805"/>
    </source>
</evidence>
<organism evidence="1 2">
    <name type="scientific">Vitis vinifera</name>
    <name type="common">Grape</name>
    <dbReference type="NCBI Taxonomy" id="29760"/>
    <lineage>
        <taxon>Eukaryota</taxon>
        <taxon>Viridiplantae</taxon>
        <taxon>Streptophyta</taxon>
        <taxon>Embryophyta</taxon>
        <taxon>Tracheophyta</taxon>
        <taxon>Spermatophyta</taxon>
        <taxon>Magnoliopsida</taxon>
        <taxon>eudicotyledons</taxon>
        <taxon>Gunneridae</taxon>
        <taxon>Pentapetalae</taxon>
        <taxon>rosids</taxon>
        <taxon>Vitales</taxon>
        <taxon>Vitaceae</taxon>
        <taxon>Viteae</taxon>
        <taxon>Vitis</taxon>
    </lineage>
</organism>
<sequence>MWYEERGKLVVFEKILKLFWVLFKEKKKWGNKGIVFLERVWQQKERIFCGLVEPLTMKRASCCVCADEDKDEGAEKGKKIAREGADWLDHPFTKEEVRLVVFQLNKEKAPDLDGFTIAVYQECWDVIKEDLMRVFLEFHSNGIINQNMNATFNSLRVLHETILKSQGAFVEGRQILDVVLIPNEVVDEKRRSREERVFKIDFEKAYNHVDWGFLDHVLERKRF</sequence>
<evidence type="ECO:0008006" key="3">
    <source>
        <dbReference type="Google" id="ProtNLM"/>
    </source>
</evidence>
<dbReference type="Proteomes" id="UP000288805">
    <property type="component" value="Unassembled WGS sequence"/>
</dbReference>
<accession>A0A438JEZ3</accession>
<proteinExistence type="predicted"/>
<comment type="caution">
    <text evidence="1">The sequence shown here is derived from an EMBL/GenBank/DDBJ whole genome shotgun (WGS) entry which is preliminary data.</text>
</comment>
<evidence type="ECO:0000313" key="1">
    <source>
        <dbReference type="EMBL" id="RVX07523.1"/>
    </source>
</evidence>